<sequence length="117" mass="12976">MVGLVERQHVVERRTEVGELTPREDVGHVEQSGTVNARDGTLVVVPSEDCLPELGMNPSAGRGRLVLGRGVSRSVVGPRGVGRTDARRRRDEIRVEREDAVGPRREERDFTRVAKLL</sequence>
<gene>
    <name evidence="1" type="ORF">ACFQJ6_17170</name>
</gene>
<organism evidence="1 2">
    <name type="scientific">Halorussus caseinilyticus</name>
    <dbReference type="NCBI Taxonomy" id="3034025"/>
    <lineage>
        <taxon>Archaea</taxon>
        <taxon>Methanobacteriati</taxon>
        <taxon>Methanobacteriota</taxon>
        <taxon>Stenosarchaea group</taxon>
        <taxon>Halobacteria</taxon>
        <taxon>Halobacteriales</taxon>
        <taxon>Haladaptataceae</taxon>
        <taxon>Halorussus</taxon>
    </lineage>
</organism>
<accession>A0ABD5WM12</accession>
<name>A0ABD5WM12_9EURY</name>
<dbReference type="Proteomes" id="UP001596407">
    <property type="component" value="Unassembled WGS sequence"/>
</dbReference>
<dbReference type="AlphaFoldDB" id="A0ABD5WM12"/>
<proteinExistence type="predicted"/>
<comment type="caution">
    <text evidence="1">The sequence shown here is derived from an EMBL/GenBank/DDBJ whole genome shotgun (WGS) entry which is preliminary data.</text>
</comment>
<keyword evidence="2" id="KW-1185">Reference proteome</keyword>
<evidence type="ECO:0000313" key="2">
    <source>
        <dbReference type="Proteomes" id="UP001596407"/>
    </source>
</evidence>
<dbReference type="EMBL" id="JBHSZH010000005">
    <property type="protein sequence ID" value="MFC7081577.1"/>
    <property type="molecule type" value="Genomic_DNA"/>
</dbReference>
<evidence type="ECO:0000313" key="1">
    <source>
        <dbReference type="EMBL" id="MFC7081577.1"/>
    </source>
</evidence>
<protein>
    <submittedName>
        <fullName evidence="1">Uncharacterized protein</fullName>
    </submittedName>
</protein>
<reference evidence="1 2" key="1">
    <citation type="journal article" date="2019" name="Int. J. Syst. Evol. Microbiol.">
        <title>The Global Catalogue of Microorganisms (GCM) 10K type strain sequencing project: providing services to taxonomists for standard genome sequencing and annotation.</title>
        <authorList>
            <consortium name="The Broad Institute Genomics Platform"/>
            <consortium name="The Broad Institute Genome Sequencing Center for Infectious Disease"/>
            <person name="Wu L."/>
            <person name="Ma J."/>
        </authorList>
    </citation>
    <scope>NUCLEOTIDE SEQUENCE [LARGE SCALE GENOMIC DNA]</scope>
    <source>
        <strain evidence="1 2">DT72</strain>
    </source>
</reference>
<dbReference type="RefSeq" id="WP_382210456.1">
    <property type="nucleotide sequence ID" value="NZ_JBHSZH010000005.1"/>
</dbReference>